<keyword evidence="2" id="KW-1185">Reference proteome</keyword>
<evidence type="ECO:0000313" key="2">
    <source>
        <dbReference type="Proteomes" id="UP000334923"/>
    </source>
</evidence>
<dbReference type="EMBL" id="CABFVA020000081">
    <property type="protein sequence ID" value="VVM07090.1"/>
    <property type="molecule type" value="Genomic_DNA"/>
</dbReference>
<evidence type="ECO:0000313" key="1">
    <source>
        <dbReference type="EMBL" id="VVM07090.1"/>
    </source>
</evidence>
<name>A0A5E6MCW2_9BACT</name>
<proteinExistence type="predicted"/>
<dbReference type="Proteomes" id="UP000334923">
    <property type="component" value="Unassembled WGS sequence"/>
</dbReference>
<evidence type="ECO:0008006" key="3">
    <source>
        <dbReference type="Google" id="ProtNLM"/>
    </source>
</evidence>
<accession>A0A5E6MCW2</accession>
<organism evidence="1 2">
    <name type="scientific">Methylacidimicrobium tartarophylax</name>
    <dbReference type="NCBI Taxonomy" id="1041768"/>
    <lineage>
        <taxon>Bacteria</taxon>
        <taxon>Pseudomonadati</taxon>
        <taxon>Verrucomicrobiota</taxon>
        <taxon>Methylacidimicrobium</taxon>
    </lineage>
</organism>
<reference evidence="1 2" key="1">
    <citation type="submission" date="2019-09" db="EMBL/GenBank/DDBJ databases">
        <authorList>
            <person name="Cremers G."/>
        </authorList>
    </citation>
    <scope>NUCLEOTIDE SEQUENCE [LARGE SCALE GENOMIC DNA]</scope>
    <source>
        <strain evidence="1">4A</strain>
    </source>
</reference>
<gene>
    <name evidence="1" type="ORF">MAMT_01556</name>
</gene>
<sequence>MRKGNKQQISLTIAPTIPLMKVDELAAEIGQSRAAVINLAIHLAVEHGLAIGVH</sequence>
<dbReference type="AlphaFoldDB" id="A0A5E6MCW2"/>
<protein>
    <recommendedName>
        <fullName evidence="3">Ribbon-helix-helix protein CopG domain-containing protein</fullName>
    </recommendedName>
</protein>